<organism evidence="1 2">
    <name type="scientific">Streptomyces tsukubensis</name>
    <dbReference type="NCBI Taxonomy" id="83656"/>
    <lineage>
        <taxon>Bacteria</taxon>
        <taxon>Bacillati</taxon>
        <taxon>Actinomycetota</taxon>
        <taxon>Actinomycetes</taxon>
        <taxon>Kitasatosporales</taxon>
        <taxon>Streptomycetaceae</taxon>
        <taxon>Streptomyces</taxon>
    </lineage>
</organism>
<evidence type="ECO:0000313" key="2">
    <source>
        <dbReference type="Proteomes" id="UP000190539"/>
    </source>
</evidence>
<dbReference type="EMBL" id="MVFC01000011">
    <property type="protein sequence ID" value="OON78778.1"/>
    <property type="molecule type" value="Genomic_DNA"/>
</dbReference>
<name>A0A1V4A939_9ACTN</name>
<dbReference type="AlphaFoldDB" id="A0A1V4A939"/>
<dbReference type="InterPro" id="IPR046200">
    <property type="entry name" value="DUF6233"/>
</dbReference>
<dbReference type="Proteomes" id="UP000190539">
    <property type="component" value="Unassembled WGS sequence"/>
</dbReference>
<gene>
    <name evidence="1" type="ORF">B1H18_15505</name>
</gene>
<comment type="caution">
    <text evidence="1">The sequence shown here is derived from an EMBL/GenBank/DDBJ whole genome shotgun (WGS) entry which is preliminary data.</text>
</comment>
<dbReference type="OrthoDB" id="4220183at2"/>
<sequence length="113" mass="12794">MTDEEAQVAALEFLRRVQTRDLSRTERWLADARRRLSEAERRRQLAARPVPDWRIETGIGDGPPASVHRGDCYLPGKRLRMKPVTRAQAVSFLDAGAEACRHCRPDTALGWLG</sequence>
<reference evidence="1 2" key="1">
    <citation type="submission" date="2017-02" db="EMBL/GenBank/DDBJ databases">
        <title>Draft Genome Sequence of Streptomyces tsukubaensis F601, a Producer of the immunosuppressant tacrolimus FK506.</title>
        <authorList>
            <person name="Zong G."/>
            <person name="Zhong C."/>
            <person name="Fu J."/>
            <person name="Qin R."/>
            <person name="Cao G."/>
        </authorList>
    </citation>
    <scope>NUCLEOTIDE SEQUENCE [LARGE SCALE GENOMIC DNA]</scope>
    <source>
        <strain evidence="1 2">F601</strain>
    </source>
</reference>
<keyword evidence="2" id="KW-1185">Reference proteome</keyword>
<dbReference type="Pfam" id="PF19746">
    <property type="entry name" value="DUF6233"/>
    <property type="match status" value="1"/>
</dbReference>
<proteinExistence type="predicted"/>
<protein>
    <submittedName>
        <fullName evidence="1">Uncharacterized protein</fullName>
    </submittedName>
</protein>
<accession>A0A1V4A939</accession>
<dbReference type="RefSeq" id="WP_077968653.1">
    <property type="nucleotide sequence ID" value="NZ_CP045178.1"/>
</dbReference>
<evidence type="ECO:0000313" key="1">
    <source>
        <dbReference type="EMBL" id="OON78778.1"/>
    </source>
</evidence>